<dbReference type="CDD" id="cd07813">
    <property type="entry name" value="COQ10p_like"/>
    <property type="match status" value="1"/>
</dbReference>
<dbReference type="InterPro" id="IPR005031">
    <property type="entry name" value="COQ10_START"/>
</dbReference>
<evidence type="ECO:0000313" key="4">
    <source>
        <dbReference type="Proteomes" id="UP001144805"/>
    </source>
</evidence>
<dbReference type="InterPro" id="IPR044996">
    <property type="entry name" value="COQ10-like"/>
</dbReference>
<keyword evidence="4" id="KW-1185">Reference proteome</keyword>
<reference evidence="3" key="1">
    <citation type="submission" date="2022-11" db="EMBL/GenBank/DDBJ databases">
        <title>Biodiversity and phylogenetic relationships of bacteria.</title>
        <authorList>
            <person name="Machado R.A.R."/>
            <person name="Bhat A."/>
            <person name="Loulou A."/>
            <person name="Kallel S."/>
        </authorList>
    </citation>
    <scope>NUCLEOTIDE SEQUENCE</scope>
    <source>
        <strain evidence="3">K-TC2</strain>
    </source>
</reference>
<feature type="domain" description="Coenzyme Q-binding protein COQ10 START" evidence="2">
    <location>
        <begin position="10"/>
        <end position="140"/>
    </location>
</feature>
<comment type="caution">
    <text evidence="3">The sequence shown here is derived from an EMBL/GenBank/DDBJ whole genome shotgun (WGS) entry which is preliminary data.</text>
</comment>
<evidence type="ECO:0000256" key="1">
    <source>
        <dbReference type="ARBA" id="ARBA00008918"/>
    </source>
</evidence>
<dbReference type="GO" id="GO:0048039">
    <property type="term" value="F:ubiquinone binding"/>
    <property type="evidence" value="ECO:0007669"/>
    <property type="project" value="InterPro"/>
</dbReference>
<evidence type="ECO:0000259" key="2">
    <source>
        <dbReference type="Pfam" id="PF03364"/>
    </source>
</evidence>
<dbReference type="AlphaFoldDB" id="A0A9X3DZH9"/>
<dbReference type="SUPFAM" id="SSF55961">
    <property type="entry name" value="Bet v1-like"/>
    <property type="match status" value="1"/>
</dbReference>
<dbReference type="InterPro" id="IPR023393">
    <property type="entry name" value="START-like_dom_sf"/>
</dbReference>
<dbReference type="Proteomes" id="UP001144805">
    <property type="component" value="Unassembled WGS sequence"/>
</dbReference>
<dbReference type="Pfam" id="PF03364">
    <property type="entry name" value="Polyketide_cyc"/>
    <property type="match status" value="1"/>
</dbReference>
<dbReference type="PANTHER" id="PTHR12901">
    <property type="entry name" value="SPERM PROTEIN HOMOLOG"/>
    <property type="match status" value="1"/>
</dbReference>
<comment type="similarity">
    <text evidence="1">Belongs to the ribosome association toxin RatA family.</text>
</comment>
<gene>
    <name evidence="3" type="ORF">OSH07_04780</name>
</gene>
<dbReference type="EMBL" id="JAPKNK010000002">
    <property type="protein sequence ID" value="MCX5568499.1"/>
    <property type="molecule type" value="Genomic_DNA"/>
</dbReference>
<dbReference type="RefSeq" id="WP_266337480.1">
    <property type="nucleotide sequence ID" value="NZ_JAPKNK010000002.1"/>
</dbReference>
<name>A0A9X3DZH9_9HYPH</name>
<accession>A0A9X3DZH9</accession>
<protein>
    <submittedName>
        <fullName evidence="3">Type II toxin-antitoxin system RatA family toxin</fullName>
    </submittedName>
</protein>
<dbReference type="GO" id="GO:0045333">
    <property type="term" value="P:cellular respiration"/>
    <property type="evidence" value="ECO:0007669"/>
    <property type="project" value="InterPro"/>
</dbReference>
<sequence length="155" mass="17388">MPSFATERRVGHSAEEMFALVADVEKYPQFVPLCERLVIRGRKPDGAREVLIADMTVAYKIVRETFTTKVVLDRDAGTIRAEYLDGPFKHLDNLWTFAALDGGHSNISFTIDYEFRSRTLSALMGTVFDKAFRKFADAFEKRADAIYGAAVLPSA</sequence>
<organism evidence="3 4">
    <name type="scientific">Kaistia nematophila</name>
    <dbReference type="NCBI Taxonomy" id="2994654"/>
    <lineage>
        <taxon>Bacteria</taxon>
        <taxon>Pseudomonadati</taxon>
        <taxon>Pseudomonadota</taxon>
        <taxon>Alphaproteobacteria</taxon>
        <taxon>Hyphomicrobiales</taxon>
        <taxon>Kaistiaceae</taxon>
        <taxon>Kaistia</taxon>
    </lineage>
</organism>
<dbReference type="PANTHER" id="PTHR12901:SF10">
    <property type="entry name" value="COENZYME Q-BINDING PROTEIN COQ10, MITOCHONDRIAL"/>
    <property type="match status" value="1"/>
</dbReference>
<proteinExistence type="inferred from homology"/>
<dbReference type="Gene3D" id="3.30.530.20">
    <property type="match status" value="1"/>
</dbReference>
<evidence type="ECO:0000313" key="3">
    <source>
        <dbReference type="EMBL" id="MCX5568499.1"/>
    </source>
</evidence>